<gene>
    <name evidence="1" type="ordered locus">Cgl2561</name>
</gene>
<evidence type="ECO:0000313" key="1">
    <source>
        <dbReference type="EMBL" id="BAB99954.1"/>
    </source>
</evidence>
<proteinExistence type="predicted"/>
<sequence length="136" mass="14585">MGSGVEKHLLKKSVVGKISKVWQFRPIISLFPQGKRCSMTLISANLSLANTANGGSGCVEGWLTGQGFEFFSKTGVNWGLTTSSGVVGVAGVALEGWGTYLNTPEKQGKWTPVPTYWRSASTMFTPKGEVHCTLVE</sequence>
<dbReference type="AlphaFoldDB" id="Q8NML2"/>
<evidence type="ECO:0000313" key="2">
    <source>
        <dbReference type="Proteomes" id="UP000000582"/>
    </source>
</evidence>
<protein>
    <submittedName>
        <fullName evidence="1">Uncharacterized protein</fullName>
    </submittedName>
</protein>
<dbReference type="BioCyc" id="CORYNE:G18NG-12172-MONOMER"/>
<dbReference type="EMBL" id="BA000036">
    <property type="protein sequence ID" value="BAB99954.1"/>
    <property type="molecule type" value="Genomic_DNA"/>
</dbReference>
<keyword evidence="2" id="KW-1185">Reference proteome</keyword>
<dbReference type="KEGG" id="cgl:Cgl2561"/>
<organism evidence="1 2">
    <name type="scientific">Corynebacterium glutamicum (strain ATCC 13032 / DSM 20300 / JCM 1318 / BCRC 11384 / CCUG 27702 / LMG 3730 / NBRC 12168 / NCIMB 10025 / NRRL B-2784 / 534)</name>
    <dbReference type="NCBI Taxonomy" id="196627"/>
    <lineage>
        <taxon>Bacteria</taxon>
        <taxon>Bacillati</taxon>
        <taxon>Actinomycetota</taxon>
        <taxon>Actinomycetes</taxon>
        <taxon>Mycobacteriales</taxon>
        <taxon>Corynebacteriaceae</taxon>
        <taxon>Corynebacterium</taxon>
    </lineage>
</organism>
<dbReference type="Proteomes" id="UP000000582">
    <property type="component" value="Chromosome"/>
</dbReference>
<reference evidence="2" key="1">
    <citation type="journal article" date="2003" name="Appl. Microbiol. Biotechnol.">
        <title>The Corynebacterium glutamicum genome: features and impacts on biotechnological processes.</title>
        <authorList>
            <person name="Ikeda M."/>
            <person name="Nakagawa S."/>
        </authorList>
    </citation>
    <scope>NUCLEOTIDE SEQUENCE [LARGE SCALE GENOMIC DNA]</scope>
    <source>
        <strain evidence="2">ATCC 13032 / DSM 20300 / BCRC 11384 / JCM 1318 / LMG 3730 / NCIMB 10025</strain>
    </source>
</reference>
<name>Q8NML2_CORGL</name>
<accession>Q8NML2</accession>
<dbReference type="HOGENOM" id="CLU_155103_0_0_11"/>